<dbReference type="AlphaFoldDB" id="A0A919GEY1"/>
<proteinExistence type="predicted"/>
<protein>
    <recommendedName>
        <fullName evidence="2">Phosphodiester glycosidase domain-containing protein</fullName>
    </recommendedName>
</protein>
<feature type="chain" id="PRO_5038357936" description="Phosphodiester glycosidase domain-containing protein" evidence="1">
    <location>
        <begin position="33"/>
        <end position="545"/>
    </location>
</feature>
<feature type="domain" description="Phosphodiester glycosidase" evidence="2">
    <location>
        <begin position="355"/>
        <end position="540"/>
    </location>
</feature>
<evidence type="ECO:0000313" key="4">
    <source>
        <dbReference type="Proteomes" id="UP000603708"/>
    </source>
</evidence>
<reference evidence="3" key="1">
    <citation type="journal article" date="2014" name="Int. J. Syst. Evol. Microbiol.">
        <title>Complete genome sequence of Corynebacterium casei LMG S-19264T (=DSM 44701T), isolated from a smear-ripened cheese.</title>
        <authorList>
            <consortium name="US DOE Joint Genome Institute (JGI-PGF)"/>
            <person name="Walter F."/>
            <person name="Albersmeier A."/>
            <person name="Kalinowski J."/>
            <person name="Ruckert C."/>
        </authorList>
    </citation>
    <scope>NUCLEOTIDE SEQUENCE</scope>
    <source>
        <strain evidence="3">JCM 5069</strain>
    </source>
</reference>
<reference evidence="3" key="2">
    <citation type="submission" date="2020-09" db="EMBL/GenBank/DDBJ databases">
        <authorList>
            <person name="Sun Q."/>
            <person name="Ohkuma M."/>
        </authorList>
    </citation>
    <scope>NUCLEOTIDE SEQUENCE</scope>
    <source>
        <strain evidence="3">JCM 5069</strain>
    </source>
</reference>
<keyword evidence="4" id="KW-1185">Reference proteome</keyword>
<gene>
    <name evidence="3" type="ORF">GCM10018793_45370</name>
</gene>
<name>A0A919GEY1_9ACTN</name>
<feature type="signal peptide" evidence="1">
    <location>
        <begin position="1"/>
        <end position="32"/>
    </location>
</feature>
<dbReference type="PANTHER" id="PTHR40446">
    <property type="entry name" value="N-ACETYLGLUCOSAMINE-1-PHOSPHODIESTER ALPHA-N-ACETYLGLUCOSAMINIDASE"/>
    <property type="match status" value="1"/>
</dbReference>
<dbReference type="Pfam" id="PF09992">
    <property type="entry name" value="NAGPA"/>
    <property type="match status" value="1"/>
</dbReference>
<organism evidence="3 4">
    <name type="scientific">Streptomyces sulfonofaciens</name>
    <dbReference type="NCBI Taxonomy" id="68272"/>
    <lineage>
        <taxon>Bacteria</taxon>
        <taxon>Bacillati</taxon>
        <taxon>Actinomycetota</taxon>
        <taxon>Actinomycetes</taxon>
        <taxon>Kitasatosporales</taxon>
        <taxon>Streptomycetaceae</taxon>
        <taxon>Streptomyces</taxon>
    </lineage>
</organism>
<dbReference type="EMBL" id="BNCD01000014">
    <property type="protein sequence ID" value="GHH83393.1"/>
    <property type="molecule type" value="Genomic_DNA"/>
</dbReference>
<dbReference type="Proteomes" id="UP000603708">
    <property type="component" value="Unassembled WGS sequence"/>
</dbReference>
<dbReference type="InterPro" id="IPR018711">
    <property type="entry name" value="NAGPA"/>
</dbReference>
<evidence type="ECO:0000259" key="2">
    <source>
        <dbReference type="Pfam" id="PF09992"/>
    </source>
</evidence>
<evidence type="ECO:0000256" key="1">
    <source>
        <dbReference type="SAM" id="SignalP"/>
    </source>
</evidence>
<sequence length="545" mass="55214">MKNRSGRGRSHRTRLALRLAMALAVAAPLAVAGGTATAASPAAAPAGAAATAGTAAAHWTTQHVAPGVQVRTGTLTDTAGAPSWTVTVQAPVEAAFTGRPAWAEVGGTTWASGTTAKLRTAGFTPVETPVPWPRYSDTPHGLMGVRIRIGSYPTQQAAQNTASLVTAAGFHTAVEWTGYDADQPADVEHVRVAVIDPGTFTGSVEGTHDGNVAQRETTSSVAAELGSLVGVNGGFFITSDADGAQGLQAGLAAYDGRVQSLASGARAALVLGDGGRHNRIADLTTTATARIGDSRYAVHGVNRTPGLVRDCGQPGGSPTARPRQDLTCTEQDDLVAFTPEYRHALPAGAGTQVVVDARGRIVSVGSRGGDVTAGHTVLQGIGSAAAWLTGHAVVGAKATVRTAISDSRGRPVVLGPHDSVVSAAPTLVADGRIHIDAAAEGTVDPSDLSFGYAWANTRQPRTMAGIDGRGRLLLVTVDGRLSGGSEGFTLAEGAAFMRSLGAVEALNLDGGGSTAMAVGGRLVTHPSDATGERAVGDTVQVLPRD</sequence>
<comment type="caution">
    <text evidence="3">The sequence shown here is derived from an EMBL/GenBank/DDBJ whole genome shotgun (WGS) entry which is preliminary data.</text>
</comment>
<dbReference type="PANTHER" id="PTHR40446:SF2">
    <property type="entry name" value="N-ACETYLGLUCOSAMINE-1-PHOSPHODIESTER ALPHA-N-ACETYLGLUCOSAMINIDASE"/>
    <property type="match status" value="1"/>
</dbReference>
<dbReference type="RefSeq" id="WP_189934937.1">
    <property type="nucleotide sequence ID" value="NZ_BNCD01000014.1"/>
</dbReference>
<accession>A0A919GEY1</accession>
<keyword evidence="1" id="KW-0732">Signal</keyword>
<evidence type="ECO:0000313" key="3">
    <source>
        <dbReference type="EMBL" id="GHH83393.1"/>
    </source>
</evidence>